<dbReference type="STRING" id="136037.A0A067QIU6"/>
<gene>
    <name evidence="2" type="ORF">L798_01576</name>
</gene>
<dbReference type="AlphaFoldDB" id="A0A067QIU6"/>
<keyword evidence="2" id="KW-0378">Hydrolase</keyword>
<dbReference type="Gene3D" id="3.90.70.10">
    <property type="entry name" value="Cysteine proteinases"/>
    <property type="match status" value="1"/>
</dbReference>
<evidence type="ECO:0000313" key="2">
    <source>
        <dbReference type="EMBL" id="KDR08772.1"/>
    </source>
</evidence>
<sequence length="144" mass="16430">MQCLKNTPLADYFCSGGYDEDVTQGKVAKEAATVMSKLRSGEFESTNCQDLKREVAFLRHNFHGSEHQDAHEFLVVLMELLHEDLGVQSEVKCKFQMLCKLSEGGHIDMQTLLLQLRRILKEIHETVSPAITKYEYVLHSKLCV</sequence>
<dbReference type="Proteomes" id="UP000027135">
    <property type="component" value="Unassembled WGS sequence"/>
</dbReference>
<dbReference type="InterPro" id="IPR038765">
    <property type="entry name" value="Papain-like_cys_pep_sf"/>
</dbReference>
<name>A0A067QIU6_ZOONE</name>
<feature type="domain" description="Peptidase C19 ubiquitin carboxyl-terminal hydrolase" evidence="1">
    <location>
        <begin position="1"/>
        <end position="87"/>
    </location>
</feature>
<dbReference type="GO" id="GO:0016579">
    <property type="term" value="P:protein deubiquitination"/>
    <property type="evidence" value="ECO:0007669"/>
    <property type="project" value="InterPro"/>
</dbReference>
<dbReference type="eggNOG" id="KOG1868">
    <property type="taxonomic scope" value="Eukaryota"/>
</dbReference>
<proteinExistence type="predicted"/>
<dbReference type="Pfam" id="PF00443">
    <property type="entry name" value="UCH"/>
    <property type="match status" value="1"/>
</dbReference>
<reference evidence="2 3" key="1">
    <citation type="journal article" date="2014" name="Nat. Commun.">
        <title>Molecular traces of alternative social organization in a termite genome.</title>
        <authorList>
            <person name="Terrapon N."/>
            <person name="Li C."/>
            <person name="Robertson H.M."/>
            <person name="Ji L."/>
            <person name="Meng X."/>
            <person name="Booth W."/>
            <person name="Chen Z."/>
            <person name="Childers C.P."/>
            <person name="Glastad K.M."/>
            <person name="Gokhale K."/>
            <person name="Gowin J."/>
            <person name="Gronenberg W."/>
            <person name="Hermansen R.A."/>
            <person name="Hu H."/>
            <person name="Hunt B.G."/>
            <person name="Huylmans A.K."/>
            <person name="Khalil S.M."/>
            <person name="Mitchell R.D."/>
            <person name="Munoz-Torres M.C."/>
            <person name="Mustard J.A."/>
            <person name="Pan H."/>
            <person name="Reese J.T."/>
            <person name="Scharf M.E."/>
            <person name="Sun F."/>
            <person name="Vogel H."/>
            <person name="Xiao J."/>
            <person name="Yang W."/>
            <person name="Yang Z."/>
            <person name="Yang Z."/>
            <person name="Zhou J."/>
            <person name="Zhu J."/>
            <person name="Brent C.S."/>
            <person name="Elsik C.G."/>
            <person name="Goodisman M.A."/>
            <person name="Liberles D.A."/>
            <person name="Roe R.M."/>
            <person name="Vargo E.L."/>
            <person name="Vilcinskas A."/>
            <person name="Wang J."/>
            <person name="Bornberg-Bauer E."/>
            <person name="Korb J."/>
            <person name="Zhang G."/>
            <person name="Liebig J."/>
        </authorList>
    </citation>
    <scope>NUCLEOTIDE SEQUENCE [LARGE SCALE GENOMIC DNA]</scope>
    <source>
        <tissue evidence="2">Whole organism</tissue>
    </source>
</reference>
<dbReference type="InParanoid" id="A0A067QIU6"/>
<evidence type="ECO:0000313" key="3">
    <source>
        <dbReference type="Proteomes" id="UP000027135"/>
    </source>
</evidence>
<evidence type="ECO:0000259" key="1">
    <source>
        <dbReference type="Pfam" id="PF00443"/>
    </source>
</evidence>
<accession>A0A067QIU6</accession>
<dbReference type="GO" id="GO:0004843">
    <property type="term" value="F:cysteine-type deubiquitinase activity"/>
    <property type="evidence" value="ECO:0007669"/>
    <property type="project" value="InterPro"/>
</dbReference>
<dbReference type="InterPro" id="IPR001394">
    <property type="entry name" value="Peptidase_C19_UCH"/>
</dbReference>
<dbReference type="SUPFAM" id="SSF54001">
    <property type="entry name" value="Cysteine proteinases"/>
    <property type="match status" value="1"/>
</dbReference>
<keyword evidence="3" id="KW-1185">Reference proteome</keyword>
<organism evidence="2 3">
    <name type="scientific">Zootermopsis nevadensis</name>
    <name type="common">Dampwood termite</name>
    <dbReference type="NCBI Taxonomy" id="136037"/>
    <lineage>
        <taxon>Eukaryota</taxon>
        <taxon>Metazoa</taxon>
        <taxon>Ecdysozoa</taxon>
        <taxon>Arthropoda</taxon>
        <taxon>Hexapoda</taxon>
        <taxon>Insecta</taxon>
        <taxon>Pterygota</taxon>
        <taxon>Neoptera</taxon>
        <taxon>Polyneoptera</taxon>
        <taxon>Dictyoptera</taxon>
        <taxon>Blattodea</taxon>
        <taxon>Blattoidea</taxon>
        <taxon>Termitoidae</taxon>
        <taxon>Termopsidae</taxon>
        <taxon>Zootermopsis</taxon>
    </lineage>
</organism>
<dbReference type="EMBL" id="KK853298">
    <property type="protein sequence ID" value="KDR08772.1"/>
    <property type="molecule type" value="Genomic_DNA"/>
</dbReference>
<protein>
    <submittedName>
        <fullName evidence="2">Ubiquitin carboxyl-terminal hydrolase 8</fullName>
    </submittedName>
</protein>